<name>A0A5C3PLL3_9APHY</name>
<evidence type="ECO:0000256" key="2">
    <source>
        <dbReference type="ARBA" id="ARBA00022553"/>
    </source>
</evidence>
<keyword evidence="2" id="KW-0597">Phosphoprotein</keyword>
<protein>
    <submittedName>
        <fullName evidence="7">Uncharacterized protein</fullName>
    </submittedName>
</protein>
<dbReference type="STRING" id="1314778.A0A5C3PLL3"/>
<evidence type="ECO:0000256" key="1">
    <source>
        <dbReference type="ARBA" id="ARBA00004123"/>
    </source>
</evidence>
<evidence type="ECO:0000256" key="5">
    <source>
        <dbReference type="ARBA" id="ARBA00023242"/>
    </source>
</evidence>
<evidence type="ECO:0000313" key="7">
    <source>
        <dbReference type="EMBL" id="TFK86883.1"/>
    </source>
</evidence>
<comment type="subcellular location">
    <subcellularLocation>
        <location evidence="1">Nucleus</location>
    </subcellularLocation>
</comment>
<feature type="compositionally biased region" description="Polar residues" evidence="6">
    <location>
        <begin position="382"/>
        <end position="396"/>
    </location>
</feature>
<dbReference type="InterPro" id="IPR038753">
    <property type="entry name" value="NFKBIL1"/>
</dbReference>
<dbReference type="GO" id="GO:0005634">
    <property type="term" value="C:nucleus"/>
    <property type="evidence" value="ECO:0007669"/>
    <property type="project" value="UniProtKB-SubCell"/>
</dbReference>
<feature type="compositionally biased region" description="Low complexity" evidence="6">
    <location>
        <begin position="282"/>
        <end position="295"/>
    </location>
</feature>
<keyword evidence="5" id="KW-0539">Nucleus</keyword>
<evidence type="ECO:0000256" key="4">
    <source>
        <dbReference type="ARBA" id="ARBA00023043"/>
    </source>
</evidence>
<gene>
    <name evidence="7" type="ORF">K466DRAFT_523376</name>
</gene>
<feature type="compositionally biased region" description="Acidic residues" evidence="6">
    <location>
        <begin position="197"/>
        <end position="221"/>
    </location>
</feature>
<proteinExistence type="predicted"/>
<keyword evidence="4" id="KW-0040">ANK repeat</keyword>
<evidence type="ECO:0000256" key="3">
    <source>
        <dbReference type="ARBA" id="ARBA00022737"/>
    </source>
</evidence>
<feature type="compositionally biased region" description="Basic and acidic residues" evidence="6">
    <location>
        <begin position="147"/>
        <end position="158"/>
    </location>
</feature>
<reference evidence="7 8" key="1">
    <citation type="journal article" date="2019" name="Nat. Ecol. Evol.">
        <title>Megaphylogeny resolves global patterns of mushroom evolution.</title>
        <authorList>
            <person name="Varga T."/>
            <person name="Krizsan K."/>
            <person name="Foldi C."/>
            <person name="Dima B."/>
            <person name="Sanchez-Garcia M."/>
            <person name="Sanchez-Ramirez S."/>
            <person name="Szollosi G.J."/>
            <person name="Szarkandi J.G."/>
            <person name="Papp V."/>
            <person name="Albert L."/>
            <person name="Andreopoulos W."/>
            <person name="Angelini C."/>
            <person name="Antonin V."/>
            <person name="Barry K.W."/>
            <person name="Bougher N.L."/>
            <person name="Buchanan P."/>
            <person name="Buyck B."/>
            <person name="Bense V."/>
            <person name="Catcheside P."/>
            <person name="Chovatia M."/>
            <person name="Cooper J."/>
            <person name="Damon W."/>
            <person name="Desjardin D."/>
            <person name="Finy P."/>
            <person name="Geml J."/>
            <person name="Haridas S."/>
            <person name="Hughes K."/>
            <person name="Justo A."/>
            <person name="Karasinski D."/>
            <person name="Kautmanova I."/>
            <person name="Kiss B."/>
            <person name="Kocsube S."/>
            <person name="Kotiranta H."/>
            <person name="LaButti K.M."/>
            <person name="Lechner B.E."/>
            <person name="Liimatainen K."/>
            <person name="Lipzen A."/>
            <person name="Lukacs Z."/>
            <person name="Mihaltcheva S."/>
            <person name="Morgado L.N."/>
            <person name="Niskanen T."/>
            <person name="Noordeloos M.E."/>
            <person name="Ohm R.A."/>
            <person name="Ortiz-Santana B."/>
            <person name="Ovrebo C."/>
            <person name="Racz N."/>
            <person name="Riley R."/>
            <person name="Savchenko A."/>
            <person name="Shiryaev A."/>
            <person name="Soop K."/>
            <person name="Spirin V."/>
            <person name="Szebenyi C."/>
            <person name="Tomsovsky M."/>
            <person name="Tulloss R.E."/>
            <person name="Uehling J."/>
            <person name="Grigoriev I.V."/>
            <person name="Vagvolgyi C."/>
            <person name="Papp T."/>
            <person name="Martin F.M."/>
            <person name="Miettinen O."/>
            <person name="Hibbett D.S."/>
            <person name="Nagy L.G."/>
        </authorList>
    </citation>
    <scope>NUCLEOTIDE SEQUENCE [LARGE SCALE GENOMIC DNA]</scope>
    <source>
        <strain evidence="7 8">HHB13444</strain>
    </source>
</reference>
<dbReference type="InParanoid" id="A0A5C3PLL3"/>
<sequence length="628" mass="72219">MSFVPGSSRQPGPRQLQGSRPGLLDPTQPSRVLRYPNSTLSFAAFDPLAASGNAQPRKYAPDADPARPKRIVIETTPGNRVPSKWRFVPRARRAPGTPGLGDEGVWPRLVMINGEPFILSEDQWDIYKLDPAYDCFIPAAPHHPIITRKDPSLEEPSHRVSSTTNYPKKRRLSSPAPDAEEHRNLNKKFRTVVSLVTDDEGTDVEEASESGDEDEVEEIVIEESPRRDPRHSDRAKQQRRKAREEQTRERREKVKAKSGSSFKSNRSRTPEIVDLTMDDITPEPTTANGAPAAGPTKRKVFHGSESPEETSPRGNSYQPNKRARTLSPGAARADLDRKRAERERRRMAQIHERMNGLKEQREQQFWKELFAQTPLPTPPPSQHNGDGQHTAEQATPSEEDAERQAAIEESRRKLAELEKDRPLWEQEAQKRAMRERMEEEARRLRKEEERLRAAEVAAEEQRQRQRAEAAAAEEQRRTQAEQTRVQQEREQRRRKERARWSYGPWTIGRAMERYKMLSEEFDATKFTADNPLDFERVPWPVLHAPVTLRLEDIEWSAVEAFFEAAKKHMRAQDYKTFVEKSHKRFHPDRWRARGILKSVADEDLRNCLEVAANTVAQALTPIWRAMKG</sequence>
<keyword evidence="3" id="KW-0677">Repeat</keyword>
<feature type="region of interest" description="Disordered" evidence="6">
    <location>
        <begin position="147"/>
        <end position="431"/>
    </location>
</feature>
<dbReference type="GO" id="GO:0043124">
    <property type="term" value="P:negative regulation of canonical NF-kappaB signal transduction"/>
    <property type="evidence" value="ECO:0007669"/>
    <property type="project" value="InterPro"/>
</dbReference>
<keyword evidence="8" id="KW-1185">Reference proteome</keyword>
<feature type="compositionally biased region" description="Basic and acidic residues" evidence="6">
    <location>
        <begin position="456"/>
        <end position="479"/>
    </location>
</feature>
<dbReference type="PANTHER" id="PTHR15263">
    <property type="entry name" value="I-KAPPA-B-LIKE PROTEIN IKBL"/>
    <property type="match status" value="1"/>
</dbReference>
<dbReference type="PANTHER" id="PTHR15263:SF1">
    <property type="entry name" value="NF-KAPPA-B INHIBITOR-LIKE PROTEIN 1"/>
    <property type="match status" value="1"/>
</dbReference>
<feature type="region of interest" description="Disordered" evidence="6">
    <location>
        <begin position="456"/>
        <end position="493"/>
    </location>
</feature>
<feature type="compositionally biased region" description="Basic and acidic residues" evidence="6">
    <location>
        <begin position="223"/>
        <end position="252"/>
    </location>
</feature>
<feature type="region of interest" description="Disordered" evidence="6">
    <location>
        <begin position="1"/>
        <end position="31"/>
    </location>
</feature>
<dbReference type="EMBL" id="ML211178">
    <property type="protein sequence ID" value="TFK86883.1"/>
    <property type="molecule type" value="Genomic_DNA"/>
</dbReference>
<feature type="compositionally biased region" description="Basic and acidic residues" evidence="6">
    <location>
        <begin position="333"/>
        <end position="365"/>
    </location>
</feature>
<evidence type="ECO:0000256" key="6">
    <source>
        <dbReference type="SAM" id="MobiDB-lite"/>
    </source>
</evidence>
<dbReference type="Proteomes" id="UP000308197">
    <property type="component" value="Unassembled WGS sequence"/>
</dbReference>
<organism evidence="7 8">
    <name type="scientific">Polyporus arcularius HHB13444</name>
    <dbReference type="NCBI Taxonomy" id="1314778"/>
    <lineage>
        <taxon>Eukaryota</taxon>
        <taxon>Fungi</taxon>
        <taxon>Dikarya</taxon>
        <taxon>Basidiomycota</taxon>
        <taxon>Agaricomycotina</taxon>
        <taxon>Agaricomycetes</taxon>
        <taxon>Polyporales</taxon>
        <taxon>Polyporaceae</taxon>
        <taxon>Polyporus</taxon>
    </lineage>
</organism>
<evidence type="ECO:0000313" key="8">
    <source>
        <dbReference type="Proteomes" id="UP000308197"/>
    </source>
</evidence>
<feature type="compositionally biased region" description="Polar residues" evidence="6">
    <location>
        <begin position="1"/>
        <end position="10"/>
    </location>
</feature>
<accession>A0A5C3PLL3</accession>
<feature type="compositionally biased region" description="Basic and acidic residues" evidence="6">
    <location>
        <begin position="402"/>
        <end position="431"/>
    </location>
</feature>
<dbReference type="AlphaFoldDB" id="A0A5C3PLL3"/>